<evidence type="ECO:0000313" key="3">
    <source>
        <dbReference type="Proteomes" id="UP000247498"/>
    </source>
</evidence>
<gene>
    <name evidence="2" type="ORF">Rsub_05498</name>
</gene>
<dbReference type="OrthoDB" id="5977743at2759"/>
<keyword evidence="1" id="KW-0812">Transmembrane</keyword>
<comment type="caution">
    <text evidence="2">The sequence shown here is derived from an EMBL/GenBank/DDBJ whole genome shotgun (WGS) entry which is preliminary data.</text>
</comment>
<feature type="transmembrane region" description="Helical" evidence="1">
    <location>
        <begin position="82"/>
        <end position="103"/>
    </location>
</feature>
<protein>
    <submittedName>
        <fullName evidence="2">Uncharacterized protein</fullName>
    </submittedName>
</protein>
<evidence type="ECO:0000256" key="1">
    <source>
        <dbReference type="SAM" id="Phobius"/>
    </source>
</evidence>
<organism evidence="2 3">
    <name type="scientific">Raphidocelis subcapitata</name>
    <dbReference type="NCBI Taxonomy" id="307507"/>
    <lineage>
        <taxon>Eukaryota</taxon>
        <taxon>Viridiplantae</taxon>
        <taxon>Chlorophyta</taxon>
        <taxon>core chlorophytes</taxon>
        <taxon>Chlorophyceae</taxon>
        <taxon>CS clade</taxon>
        <taxon>Sphaeropleales</taxon>
        <taxon>Selenastraceae</taxon>
        <taxon>Raphidocelis</taxon>
    </lineage>
</organism>
<evidence type="ECO:0000313" key="2">
    <source>
        <dbReference type="EMBL" id="GBF92879.1"/>
    </source>
</evidence>
<dbReference type="EMBL" id="BDRX01000035">
    <property type="protein sequence ID" value="GBF92879.1"/>
    <property type="molecule type" value="Genomic_DNA"/>
</dbReference>
<name>A0A2V0NZX7_9CHLO</name>
<keyword evidence="1" id="KW-0472">Membrane</keyword>
<dbReference type="InParanoid" id="A0A2V0NZX7"/>
<reference evidence="2 3" key="1">
    <citation type="journal article" date="2018" name="Sci. Rep.">
        <title>Raphidocelis subcapitata (=Pseudokirchneriella subcapitata) provides an insight into genome evolution and environmental adaptations in the Sphaeropleales.</title>
        <authorList>
            <person name="Suzuki S."/>
            <person name="Yamaguchi H."/>
            <person name="Nakajima N."/>
            <person name="Kawachi M."/>
        </authorList>
    </citation>
    <scope>NUCLEOTIDE SEQUENCE [LARGE SCALE GENOMIC DNA]</scope>
    <source>
        <strain evidence="2 3">NIES-35</strain>
    </source>
</reference>
<sequence>MDLAAFVAVYFSAVAALVALLLFGEAPAFAGTPVPRLHWLVTRGWVDGVEWAVGKVCGARGLGALDAAVVRCCERSNPILQLLYLLVVGTGYAAFWRHVFVLLPNGFASSYHMCAADDSG</sequence>
<dbReference type="AlphaFoldDB" id="A0A2V0NZX7"/>
<keyword evidence="3" id="KW-1185">Reference proteome</keyword>
<accession>A0A2V0NZX7</accession>
<dbReference type="STRING" id="307507.A0A2V0NZX7"/>
<dbReference type="Proteomes" id="UP000247498">
    <property type="component" value="Unassembled WGS sequence"/>
</dbReference>
<proteinExistence type="predicted"/>
<keyword evidence="1" id="KW-1133">Transmembrane helix</keyword>